<dbReference type="SUPFAM" id="SSF51735">
    <property type="entry name" value="NAD(P)-binding Rossmann-fold domains"/>
    <property type="match status" value="1"/>
</dbReference>
<evidence type="ECO:0000259" key="1">
    <source>
        <dbReference type="Pfam" id="PF03435"/>
    </source>
</evidence>
<sequence length="325" mass="34369">MTGRIVLLGGYGAVGRAAAAALTGRWPGEIVVAGRDPAKARSVPGTVPLRVDLRVAADIARAVTGAHAVIMCAEQSNARVAGACLDRGVHYLDVSASAERLARIERLRGRRSATAVLSVGLAPGVTNLLARHCVDVAPPAPQLRIGVLIGGGERHGAAAVDWTLDGLGETGPSWRMRFPEPFGTRVVRRFPFSDQYTLPATLGVERVATGLCLDSRSLSGLLGAPGVARLLRRPRLRLLARDLLGRVHVGSDAFAVTVSYGAVSASFSGRRQSRATGLVAALLATRLDALPRGVHHIEEVVEPGPFLDELAAEGFTWRPPEYDQR</sequence>
<comment type="caution">
    <text evidence="2">The sequence shown here is derived from an EMBL/GenBank/DDBJ whole genome shotgun (WGS) entry which is preliminary data.</text>
</comment>
<dbReference type="PANTHER" id="PTHR43796">
    <property type="entry name" value="CARBOXYNORSPERMIDINE SYNTHASE"/>
    <property type="match status" value="1"/>
</dbReference>
<evidence type="ECO:0000313" key="3">
    <source>
        <dbReference type="Proteomes" id="UP001500266"/>
    </source>
</evidence>
<dbReference type="InterPro" id="IPR020082">
    <property type="entry name" value="S-Ado-L-homoCys_hydrolase_CS"/>
</dbReference>
<feature type="domain" description="Saccharopine dehydrogenase NADP binding" evidence="1">
    <location>
        <begin position="5"/>
        <end position="99"/>
    </location>
</feature>
<organism evidence="2 3">
    <name type="scientific">Actinomadura keratinilytica</name>
    <dbReference type="NCBI Taxonomy" id="547461"/>
    <lineage>
        <taxon>Bacteria</taxon>
        <taxon>Bacillati</taxon>
        <taxon>Actinomycetota</taxon>
        <taxon>Actinomycetes</taxon>
        <taxon>Streptosporangiales</taxon>
        <taxon>Thermomonosporaceae</taxon>
        <taxon>Actinomadura</taxon>
    </lineage>
</organism>
<accession>A0ABP7Y3Y9</accession>
<name>A0ABP7Y3Y9_9ACTN</name>
<dbReference type="Gene3D" id="3.40.50.720">
    <property type="entry name" value="NAD(P)-binding Rossmann-like Domain"/>
    <property type="match status" value="1"/>
</dbReference>
<dbReference type="PROSITE" id="PS00739">
    <property type="entry name" value="ADOHCYASE_2"/>
    <property type="match status" value="1"/>
</dbReference>
<gene>
    <name evidence="2" type="ORF">GCM10022416_07870</name>
</gene>
<dbReference type="PANTHER" id="PTHR43796:SF2">
    <property type="entry name" value="CARBOXYNORSPERMIDINE SYNTHASE"/>
    <property type="match status" value="1"/>
</dbReference>
<dbReference type="Proteomes" id="UP001500266">
    <property type="component" value="Unassembled WGS sequence"/>
</dbReference>
<protein>
    <recommendedName>
        <fullName evidence="1">Saccharopine dehydrogenase NADP binding domain-containing protein</fullName>
    </recommendedName>
</protein>
<proteinExistence type="predicted"/>
<evidence type="ECO:0000313" key="2">
    <source>
        <dbReference type="EMBL" id="GAA4130342.1"/>
    </source>
</evidence>
<dbReference type="InterPro" id="IPR036291">
    <property type="entry name" value="NAD(P)-bd_dom_sf"/>
</dbReference>
<dbReference type="RefSeq" id="WP_345017468.1">
    <property type="nucleotide sequence ID" value="NZ_BAABDO010000006.1"/>
</dbReference>
<dbReference type="EMBL" id="BAABDO010000006">
    <property type="protein sequence ID" value="GAA4130342.1"/>
    <property type="molecule type" value="Genomic_DNA"/>
</dbReference>
<dbReference type="InterPro" id="IPR005097">
    <property type="entry name" value="Sacchrp_dh_NADP-bd"/>
</dbReference>
<dbReference type="Pfam" id="PF03435">
    <property type="entry name" value="Sacchrp_dh_NADP"/>
    <property type="match status" value="1"/>
</dbReference>
<reference evidence="3" key="1">
    <citation type="journal article" date="2019" name="Int. J. Syst. Evol. Microbiol.">
        <title>The Global Catalogue of Microorganisms (GCM) 10K type strain sequencing project: providing services to taxonomists for standard genome sequencing and annotation.</title>
        <authorList>
            <consortium name="The Broad Institute Genomics Platform"/>
            <consortium name="The Broad Institute Genome Sequencing Center for Infectious Disease"/>
            <person name="Wu L."/>
            <person name="Ma J."/>
        </authorList>
    </citation>
    <scope>NUCLEOTIDE SEQUENCE [LARGE SCALE GENOMIC DNA]</scope>
    <source>
        <strain evidence="3">JCM 17316</strain>
    </source>
</reference>
<keyword evidence="3" id="KW-1185">Reference proteome</keyword>